<feature type="transmembrane region" description="Helical" evidence="1">
    <location>
        <begin position="127"/>
        <end position="147"/>
    </location>
</feature>
<evidence type="ECO:0000256" key="1">
    <source>
        <dbReference type="SAM" id="Phobius"/>
    </source>
</evidence>
<dbReference type="STRING" id="1524460.IX84_21055"/>
<feature type="transmembrane region" description="Helical" evidence="1">
    <location>
        <begin position="185"/>
        <end position="202"/>
    </location>
</feature>
<evidence type="ECO:0000313" key="3">
    <source>
        <dbReference type="Proteomes" id="UP000029736"/>
    </source>
</evidence>
<evidence type="ECO:0000313" key="2">
    <source>
        <dbReference type="EMBL" id="KGE86521.1"/>
    </source>
</evidence>
<feature type="transmembrane region" description="Helical" evidence="1">
    <location>
        <begin position="315"/>
        <end position="333"/>
    </location>
</feature>
<proteinExistence type="predicted"/>
<keyword evidence="1" id="KW-0472">Membrane</keyword>
<dbReference type="EMBL" id="JPOS01000078">
    <property type="protein sequence ID" value="KGE86521.1"/>
    <property type="molecule type" value="Genomic_DNA"/>
</dbReference>
<feature type="transmembrane region" description="Helical" evidence="1">
    <location>
        <begin position="258"/>
        <end position="280"/>
    </location>
</feature>
<keyword evidence="1" id="KW-1133">Transmembrane helix</keyword>
<keyword evidence="1" id="KW-0812">Transmembrane</keyword>
<feature type="transmembrane region" description="Helical" evidence="1">
    <location>
        <begin position="340"/>
        <end position="360"/>
    </location>
</feature>
<feature type="transmembrane region" description="Helical" evidence="1">
    <location>
        <begin position="397"/>
        <end position="415"/>
    </location>
</feature>
<comment type="caution">
    <text evidence="2">The sequence shown here is derived from an EMBL/GenBank/DDBJ whole genome shotgun (WGS) entry which is preliminary data.</text>
</comment>
<sequence length="426" mass="48794">MAAPKPQNRSFLAFLFCVAFILGTHAYYPKWQMTKTEATISWDVSGYYFYLPALFIYKDIKKVEFRDSVVQQYEMSSGSYQAYDHESGNRVMKYSAGMALQYLPFFAIAHTVAAYSRYPADGFSRPYQMAISFGSLLMAFLGLFYLRKSLLCYFSDTATALTLVLIVTATNYLNYSAIDNAMTHNWLFALYALLIWQSIRFYERPASWRAWCIGATVGLMALTRPTEIIAVLIPLLWGLEGRKPLSERLQFFLSNRRGLKFLLVAALGAVTLGSIQLIYWKYVTGEWLVYRYQDQGFSWLRPHLWQGFFSGKGGWLIYSPAMILSLAGFIALWRKKRPLFPAVAIFACLFIYITFAWDIWWYGGSLGQRAMVQSYAVLAFPMAALIQSAWKQRALKIGIITFGLGCIYYNVWLTHQAHKGGLFVTE</sequence>
<reference evidence="2 3" key="1">
    <citation type="journal article" date="2014" name="Int. J. Syst. Evol. Microbiol.">
        <title>Phaeodactylibacter xiamenensis gen. nov., sp. nov., a member of the family Saprospiraceae isolated from the marine alga Phaeodactylum tricornutum.</title>
        <authorList>
            <person name="Chen Z.Jr."/>
            <person name="Lei X."/>
            <person name="Lai Q."/>
            <person name="Li Y."/>
            <person name="Zhang B."/>
            <person name="Zhang J."/>
            <person name="Zhang H."/>
            <person name="Yang L."/>
            <person name="Zheng W."/>
            <person name="Tian Y."/>
            <person name="Yu Z."/>
            <person name="Xu H.Jr."/>
            <person name="Zheng T."/>
        </authorList>
    </citation>
    <scope>NUCLEOTIDE SEQUENCE [LARGE SCALE GENOMIC DNA]</scope>
    <source>
        <strain evidence="2 3">KD52</strain>
    </source>
</reference>
<accession>A0A098S398</accession>
<dbReference type="Proteomes" id="UP000029736">
    <property type="component" value="Unassembled WGS sequence"/>
</dbReference>
<organism evidence="2 3">
    <name type="scientific">Phaeodactylibacter xiamenensis</name>
    <dbReference type="NCBI Taxonomy" id="1524460"/>
    <lineage>
        <taxon>Bacteria</taxon>
        <taxon>Pseudomonadati</taxon>
        <taxon>Bacteroidota</taxon>
        <taxon>Saprospiria</taxon>
        <taxon>Saprospirales</taxon>
        <taxon>Haliscomenobacteraceae</taxon>
        <taxon>Phaeodactylibacter</taxon>
    </lineage>
</organism>
<name>A0A098S398_9BACT</name>
<feature type="transmembrane region" description="Helical" evidence="1">
    <location>
        <begin position="372"/>
        <end position="390"/>
    </location>
</feature>
<gene>
    <name evidence="2" type="ORF">IX84_21055</name>
</gene>
<keyword evidence="3" id="KW-1185">Reference proteome</keyword>
<feature type="transmembrane region" description="Helical" evidence="1">
    <location>
        <begin position="153"/>
        <end position="173"/>
    </location>
</feature>
<protein>
    <submittedName>
        <fullName evidence="2">Uncharacterized protein</fullName>
    </submittedName>
</protein>
<feature type="transmembrane region" description="Helical" evidence="1">
    <location>
        <begin position="94"/>
        <end position="115"/>
    </location>
</feature>
<dbReference type="AlphaFoldDB" id="A0A098S398"/>